<dbReference type="Gene3D" id="1.10.10.10">
    <property type="entry name" value="Winged helix-like DNA-binding domain superfamily/Winged helix DNA-binding domain"/>
    <property type="match status" value="2"/>
</dbReference>
<protein>
    <recommendedName>
        <fullName evidence="4">HTH asnC-type domain-containing protein</fullName>
    </recommendedName>
</protein>
<evidence type="ECO:0000256" key="2">
    <source>
        <dbReference type="ARBA" id="ARBA00023125"/>
    </source>
</evidence>
<dbReference type="InterPro" id="IPR019888">
    <property type="entry name" value="Tscrpt_reg_AsnC-like"/>
</dbReference>
<feature type="domain" description="HTH asnC-type" evidence="4">
    <location>
        <begin position="10"/>
        <end position="64"/>
    </location>
</feature>
<dbReference type="PROSITE" id="PS50956">
    <property type="entry name" value="HTH_ASNC_2"/>
    <property type="match status" value="2"/>
</dbReference>
<name>A0A0M0BL73_9ARCH</name>
<dbReference type="InterPro" id="IPR036390">
    <property type="entry name" value="WH_DNA-bd_sf"/>
</dbReference>
<dbReference type="SMART" id="SM00344">
    <property type="entry name" value="HTH_ASNC"/>
    <property type="match status" value="2"/>
</dbReference>
<dbReference type="Gene3D" id="3.30.70.920">
    <property type="match status" value="2"/>
</dbReference>
<organism evidence="5 6">
    <name type="scientific">miscellaneous Crenarchaeota group-1 archaeon SG8-32-1</name>
    <dbReference type="NCBI Taxonomy" id="1685124"/>
    <lineage>
        <taxon>Archaea</taxon>
        <taxon>Candidatus Bathyarchaeota</taxon>
        <taxon>MCG-1</taxon>
    </lineage>
</organism>
<evidence type="ECO:0000313" key="5">
    <source>
        <dbReference type="EMBL" id="KON29342.1"/>
    </source>
</evidence>
<dbReference type="GO" id="GO:0043565">
    <property type="term" value="F:sequence-specific DNA binding"/>
    <property type="evidence" value="ECO:0007669"/>
    <property type="project" value="InterPro"/>
</dbReference>
<gene>
    <name evidence="5" type="ORF">AC477_06010</name>
</gene>
<dbReference type="InterPro" id="IPR000485">
    <property type="entry name" value="AsnC-type_HTH_dom"/>
</dbReference>
<sequence>MKINSINELILKELLRDSRKSFTEIAKKVGLTSTAVRNRYLQLKKLGVITGSTILINPRAFGYNCYGFLGIKTNQKNTNEVKDFLNKQHGVLVTWDKIEEINIGNYFALNSLEDFAELIEKIRKNPHVKEIQPLIYVGSPYTQYPDKLIIKSETQIKKNILKEKKPSEKEELDLEEIKNPDMKTPQLHKLDKNDLEILRILSKNSRSSFNGIAKKLSVSTVQVINRYEKLKDNKVIIGSSIIIDPQKIGYKANGMFYISLEIGTDTNKIFNKIKKMSNVIIATEVVGNCDIFGVIAIREFQKLFEAEKQIRTMKGIKKVKINVNPPFNVWPMNFFDPILQAAQ</sequence>
<feature type="domain" description="HTH asnC-type" evidence="4">
    <location>
        <begin position="190"/>
        <end position="251"/>
    </location>
</feature>
<keyword evidence="2" id="KW-0238">DNA-binding</keyword>
<dbReference type="EMBL" id="LFWU01000160">
    <property type="protein sequence ID" value="KON29342.1"/>
    <property type="molecule type" value="Genomic_DNA"/>
</dbReference>
<accession>A0A0M0BL73</accession>
<dbReference type="CDD" id="cd00090">
    <property type="entry name" value="HTH_ARSR"/>
    <property type="match status" value="1"/>
</dbReference>
<evidence type="ECO:0000259" key="4">
    <source>
        <dbReference type="PROSITE" id="PS50956"/>
    </source>
</evidence>
<dbReference type="PANTHER" id="PTHR30154">
    <property type="entry name" value="LEUCINE-RESPONSIVE REGULATORY PROTEIN"/>
    <property type="match status" value="1"/>
</dbReference>
<dbReference type="PANTHER" id="PTHR30154:SF34">
    <property type="entry name" value="TRANSCRIPTIONAL REGULATOR AZLB"/>
    <property type="match status" value="1"/>
</dbReference>
<proteinExistence type="predicted"/>
<comment type="caution">
    <text evidence="5">The sequence shown here is derived from an EMBL/GenBank/DDBJ whole genome shotgun (WGS) entry which is preliminary data.</text>
</comment>
<dbReference type="PRINTS" id="PR00033">
    <property type="entry name" value="HTHASNC"/>
</dbReference>
<dbReference type="InterPro" id="IPR036388">
    <property type="entry name" value="WH-like_DNA-bd_sf"/>
</dbReference>
<keyword evidence="1" id="KW-0805">Transcription regulation</keyword>
<reference evidence="5 6" key="1">
    <citation type="submission" date="2015-06" db="EMBL/GenBank/DDBJ databases">
        <title>New insights into the roles of widespread benthic archaea in carbon and nitrogen cycling.</title>
        <authorList>
            <person name="Lazar C.S."/>
            <person name="Baker B.J."/>
            <person name="Seitz K.W."/>
            <person name="Hyde A.S."/>
            <person name="Dick G.J."/>
            <person name="Hinrichs K.-U."/>
            <person name="Teske A.P."/>
        </authorList>
    </citation>
    <scope>NUCLEOTIDE SEQUENCE [LARGE SCALE GENOMIC DNA]</scope>
    <source>
        <strain evidence="5">SG8-32-1</strain>
    </source>
</reference>
<evidence type="ECO:0000256" key="1">
    <source>
        <dbReference type="ARBA" id="ARBA00023015"/>
    </source>
</evidence>
<dbReference type="InterPro" id="IPR011991">
    <property type="entry name" value="ArsR-like_HTH"/>
</dbReference>
<dbReference type="Pfam" id="PF13404">
    <property type="entry name" value="HTH_AsnC-type"/>
    <property type="match status" value="2"/>
</dbReference>
<evidence type="ECO:0000313" key="6">
    <source>
        <dbReference type="Proteomes" id="UP000037237"/>
    </source>
</evidence>
<dbReference type="GO" id="GO:0043200">
    <property type="term" value="P:response to amino acid"/>
    <property type="evidence" value="ECO:0007669"/>
    <property type="project" value="TreeGrafter"/>
</dbReference>
<evidence type="ECO:0000256" key="3">
    <source>
        <dbReference type="ARBA" id="ARBA00023163"/>
    </source>
</evidence>
<dbReference type="AlphaFoldDB" id="A0A0M0BL73"/>
<keyword evidence="3" id="KW-0804">Transcription</keyword>
<dbReference type="GO" id="GO:0005829">
    <property type="term" value="C:cytosol"/>
    <property type="evidence" value="ECO:0007669"/>
    <property type="project" value="TreeGrafter"/>
</dbReference>
<dbReference type="Proteomes" id="UP000037237">
    <property type="component" value="Unassembled WGS sequence"/>
</dbReference>
<dbReference type="SUPFAM" id="SSF46785">
    <property type="entry name" value="Winged helix' DNA-binding domain"/>
    <property type="match status" value="2"/>
</dbReference>